<reference evidence="1 2" key="1">
    <citation type="submission" date="2013-07" db="EMBL/GenBank/DDBJ databases">
        <title>Completed genome of Sphingomonas sanxanigenens NX02.</title>
        <authorList>
            <person name="Ma T."/>
            <person name="Huang H."/>
            <person name="Wu M."/>
            <person name="Li X."/>
            <person name="Li G."/>
        </authorList>
    </citation>
    <scope>NUCLEOTIDE SEQUENCE [LARGE SCALE GENOMIC DNA]</scope>
    <source>
        <strain evidence="1 2">NX02</strain>
    </source>
</reference>
<evidence type="ECO:0000313" key="1">
    <source>
        <dbReference type="EMBL" id="AHE56431.1"/>
    </source>
</evidence>
<dbReference type="STRING" id="1123269.NX02_24115"/>
<proteinExistence type="predicted"/>
<protein>
    <submittedName>
        <fullName evidence="1">Uncharacterized protein</fullName>
    </submittedName>
</protein>
<evidence type="ECO:0000313" key="2">
    <source>
        <dbReference type="Proteomes" id="UP000018851"/>
    </source>
</evidence>
<sequence>MIREPLAPREDRIAFRRRRALPASFAGGAHCRVEFVAERRRQGAFIAGAGADAVDGAVGAGRAAVDRPGERARLAFERGKLRAR</sequence>
<gene>
    <name evidence="1" type="ORF">NX02_24115</name>
</gene>
<dbReference type="HOGENOM" id="CLU_2525841_0_0_5"/>
<organism evidence="1 2">
    <name type="scientific">Sphingomonas sanxanigenens DSM 19645 = NX02</name>
    <dbReference type="NCBI Taxonomy" id="1123269"/>
    <lineage>
        <taxon>Bacteria</taxon>
        <taxon>Pseudomonadati</taxon>
        <taxon>Pseudomonadota</taxon>
        <taxon>Alphaproteobacteria</taxon>
        <taxon>Sphingomonadales</taxon>
        <taxon>Sphingomonadaceae</taxon>
        <taxon>Sphingomonas</taxon>
    </lineage>
</organism>
<accession>W0AH34</accession>
<dbReference type="AlphaFoldDB" id="W0AH34"/>
<keyword evidence="2" id="KW-1185">Reference proteome</keyword>
<name>W0AH34_9SPHN</name>
<dbReference type="KEGG" id="ssan:NX02_24115"/>
<dbReference type="Proteomes" id="UP000018851">
    <property type="component" value="Chromosome"/>
</dbReference>
<dbReference type="EMBL" id="CP006644">
    <property type="protein sequence ID" value="AHE56431.1"/>
    <property type="molecule type" value="Genomic_DNA"/>
</dbReference>